<dbReference type="InterPro" id="IPR001173">
    <property type="entry name" value="Glyco_trans_2-like"/>
</dbReference>
<feature type="domain" description="Glycosyltransferase 2-like" evidence="1">
    <location>
        <begin position="3"/>
        <end position="133"/>
    </location>
</feature>
<keyword evidence="3" id="KW-1185">Reference proteome</keyword>
<dbReference type="InterPro" id="IPR029044">
    <property type="entry name" value="Nucleotide-diphossugar_trans"/>
</dbReference>
<dbReference type="SUPFAM" id="SSF53448">
    <property type="entry name" value="Nucleotide-diphospho-sugar transferases"/>
    <property type="match status" value="1"/>
</dbReference>
<gene>
    <name evidence="2" type="ORF">SAMN04487995_2476</name>
</gene>
<dbReference type="GO" id="GO:0016758">
    <property type="term" value="F:hexosyltransferase activity"/>
    <property type="evidence" value="ECO:0007669"/>
    <property type="project" value="UniProtKB-ARBA"/>
</dbReference>
<dbReference type="EMBL" id="FNXY01000003">
    <property type="protein sequence ID" value="SEI84835.1"/>
    <property type="molecule type" value="Genomic_DNA"/>
</dbReference>
<evidence type="ECO:0000313" key="3">
    <source>
        <dbReference type="Proteomes" id="UP000199532"/>
    </source>
</evidence>
<dbReference type="Gene3D" id="3.90.550.10">
    <property type="entry name" value="Spore Coat Polysaccharide Biosynthesis Protein SpsA, Chain A"/>
    <property type="match status" value="1"/>
</dbReference>
<dbReference type="AlphaFoldDB" id="A0A1H6U9C2"/>
<evidence type="ECO:0000259" key="1">
    <source>
        <dbReference type="Pfam" id="PF00535"/>
    </source>
</evidence>
<dbReference type="OrthoDB" id="9815829at2"/>
<reference evidence="2 3" key="1">
    <citation type="submission" date="2016-10" db="EMBL/GenBank/DDBJ databases">
        <authorList>
            <person name="de Groot N.N."/>
        </authorList>
    </citation>
    <scope>NUCLEOTIDE SEQUENCE [LARGE SCALE GENOMIC DNA]</scope>
    <source>
        <strain evidence="2 3">DSM 19938</strain>
    </source>
</reference>
<dbReference type="PANTHER" id="PTHR22916">
    <property type="entry name" value="GLYCOSYLTRANSFERASE"/>
    <property type="match status" value="1"/>
</dbReference>
<name>A0A1H6U9C2_9BACT</name>
<sequence>MVSVIMPCYNSQKYISSSIESVLAQSVTEWELLIINDASTDNTKDIINDFSKRDPRIKVFHLEKNSSAAVARNIGIDNAQYKHIAFLDSDDLWLPEKLDKQLSLMEKRNMPFSFTSYYVINHEGKVLELRKAPEIVNYDKLLNHGNEIGCLTVMYNRERFQNYRFNEEIRIHEDYKMWLDMFENVDTAYAIEEPLALYRVHAGSKNLNKFRSLKWNWLLWRNYQKQSVISSLIISLRWIKNKVVQRLTVKKLNTSRNNSLTFPSVDQKSVY</sequence>
<dbReference type="Proteomes" id="UP000199532">
    <property type="component" value="Unassembled WGS sequence"/>
</dbReference>
<dbReference type="RefSeq" id="WP_090335437.1">
    <property type="nucleotide sequence ID" value="NZ_FNXY01000003.1"/>
</dbReference>
<proteinExistence type="predicted"/>
<dbReference type="Pfam" id="PF00535">
    <property type="entry name" value="Glycos_transf_2"/>
    <property type="match status" value="1"/>
</dbReference>
<keyword evidence="2" id="KW-0808">Transferase</keyword>
<dbReference type="CDD" id="cd00761">
    <property type="entry name" value="Glyco_tranf_GTA_type"/>
    <property type="match status" value="1"/>
</dbReference>
<dbReference type="STRING" id="408657.SAMN04487995_2476"/>
<evidence type="ECO:0000313" key="2">
    <source>
        <dbReference type="EMBL" id="SEI84835.1"/>
    </source>
</evidence>
<dbReference type="PANTHER" id="PTHR22916:SF3">
    <property type="entry name" value="UDP-GLCNAC:BETAGAL BETA-1,3-N-ACETYLGLUCOSAMINYLTRANSFERASE-LIKE PROTEIN 1"/>
    <property type="match status" value="1"/>
</dbReference>
<organism evidence="2 3">
    <name type="scientific">Dyadobacter koreensis</name>
    <dbReference type="NCBI Taxonomy" id="408657"/>
    <lineage>
        <taxon>Bacteria</taxon>
        <taxon>Pseudomonadati</taxon>
        <taxon>Bacteroidota</taxon>
        <taxon>Cytophagia</taxon>
        <taxon>Cytophagales</taxon>
        <taxon>Spirosomataceae</taxon>
        <taxon>Dyadobacter</taxon>
    </lineage>
</organism>
<protein>
    <submittedName>
        <fullName evidence="2">Teichuronic acid biosynthesis glycosyltransferase TuaG</fullName>
    </submittedName>
</protein>
<accession>A0A1H6U9C2</accession>